<dbReference type="PANTHER" id="PTHR43205:SF19">
    <property type="entry name" value="ENOYL REDUCTASE (ER) DOMAIN-CONTAINING PROTEIN"/>
    <property type="match status" value="1"/>
</dbReference>
<evidence type="ECO:0000313" key="4">
    <source>
        <dbReference type="EMBL" id="CAI5756521.1"/>
    </source>
</evidence>
<reference evidence="4" key="1">
    <citation type="submission" date="2022-12" db="EMBL/GenBank/DDBJ databases">
        <authorList>
            <person name="Brejova B."/>
        </authorList>
    </citation>
    <scope>NUCLEOTIDE SEQUENCE</scope>
</reference>
<evidence type="ECO:0000256" key="1">
    <source>
        <dbReference type="ARBA" id="ARBA00023002"/>
    </source>
</evidence>
<dbReference type="AlphaFoldDB" id="A0A9W4TVN8"/>
<dbReference type="Gene3D" id="3.90.180.10">
    <property type="entry name" value="Medium-chain alcohol dehydrogenases, catalytic domain"/>
    <property type="match status" value="1"/>
</dbReference>
<dbReference type="EMBL" id="CANTUO010000001">
    <property type="protein sequence ID" value="CAI5756521.1"/>
    <property type="molecule type" value="Genomic_DNA"/>
</dbReference>
<protein>
    <recommendedName>
        <fullName evidence="6">Enoyl reductase (ER) domain-containing protein</fullName>
    </recommendedName>
</protein>
<dbReference type="SUPFAM" id="SSF50129">
    <property type="entry name" value="GroES-like"/>
    <property type="match status" value="1"/>
</dbReference>
<accession>A0A9W4TVN8</accession>
<dbReference type="Gene3D" id="3.40.50.720">
    <property type="entry name" value="NAD(P)-binding Rossmann-like Domain"/>
    <property type="match status" value="1"/>
</dbReference>
<dbReference type="InterPro" id="IPR011032">
    <property type="entry name" value="GroES-like_sf"/>
</dbReference>
<evidence type="ECO:0000259" key="2">
    <source>
        <dbReference type="Pfam" id="PF00107"/>
    </source>
</evidence>
<gene>
    <name evidence="4" type="ORF">CANVERA_P1039</name>
</gene>
<dbReference type="InterPro" id="IPR013149">
    <property type="entry name" value="ADH-like_C"/>
</dbReference>
<dbReference type="InterPro" id="IPR045010">
    <property type="entry name" value="MDR_fam"/>
</dbReference>
<evidence type="ECO:0000313" key="5">
    <source>
        <dbReference type="Proteomes" id="UP001152885"/>
    </source>
</evidence>
<dbReference type="FunFam" id="3.40.50.720:FF:000121">
    <property type="entry name" value="Prostaglandin reductase 2"/>
    <property type="match status" value="1"/>
</dbReference>
<sequence length="361" mass="39605">MSVLKVNQLILKNAPEKSINSNLNESNSTYELKEVLLPDLKDGEVLIKTLYLSNDPTQRSWMRKPGNKTKSYSIPVYEGTAMASLGLGEIVESKSSNYNKGDIINGRIYWGDYSIIPDKAIFNKVDNSQNLPLEYYLSVLGMTSLTALFGLIEVGKLRKNLGAESGKGPIVAVSAASGAVGSVVVQLAKNLLGARKVIGVTGSDEKVKWVKELGADLAVNYKNSDWKKQIVEDLGDEEIDVYFDNVGGEILSFFLTQVKQKGSVVACGAISGYNDNSKFAVTTWPYIITQRIHVEGFIVSDFIDQFPEAVGILTKAIKEGELRTTDAYHVEDIKGDLAKIPKVWELLFSDAKPNGKLITRV</sequence>
<comment type="caution">
    <text evidence="4">The sequence shown here is derived from an EMBL/GenBank/DDBJ whole genome shotgun (WGS) entry which is preliminary data.</text>
</comment>
<evidence type="ECO:0000259" key="3">
    <source>
        <dbReference type="Pfam" id="PF16884"/>
    </source>
</evidence>
<name>A0A9W4TVN8_9ASCO</name>
<evidence type="ECO:0008006" key="6">
    <source>
        <dbReference type="Google" id="ProtNLM"/>
    </source>
</evidence>
<dbReference type="PANTHER" id="PTHR43205">
    <property type="entry name" value="PROSTAGLANDIN REDUCTASE"/>
    <property type="match status" value="1"/>
</dbReference>
<dbReference type="Pfam" id="PF00107">
    <property type="entry name" value="ADH_zinc_N"/>
    <property type="match status" value="1"/>
</dbReference>
<dbReference type="Pfam" id="PF16884">
    <property type="entry name" value="ADH_N_2"/>
    <property type="match status" value="1"/>
</dbReference>
<keyword evidence="1" id="KW-0560">Oxidoreductase</keyword>
<dbReference type="InterPro" id="IPR036291">
    <property type="entry name" value="NAD(P)-bd_dom_sf"/>
</dbReference>
<dbReference type="GO" id="GO:0016628">
    <property type="term" value="F:oxidoreductase activity, acting on the CH-CH group of donors, NAD or NADP as acceptor"/>
    <property type="evidence" value="ECO:0007669"/>
    <property type="project" value="InterPro"/>
</dbReference>
<proteinExistence type="predicted"/>
<organism evidence="4 5">
    <name type="scientific">Candida verbasci</name>
    <dbReference type="NCBI Taxonomy" id="1227364"/>
    <lineage>
        <taxon>Eukaryota</taxon>
        <taxon>Fungi</taxon>
        <taxon>Dikarya</taxon>
        <taxon>Ascomycota</taxon>
        <taxon>Saccharomycotina</taxon>
        <taxon>Pichiomycetes</taxon>
        <taxon>Debaryomycetaceae</taxon>
        <taxon>Candida/Lodderomyces clade</taxon>
        <taxon>Candida</taxon>
    </lineage>
</organism>
<dbReference type="Proteomes" id="UP001152885">
    <property type="component" value="Unassembled WGS sequence"/>
</dbReference>
<feature type="domain" description="Alcohol dehydrogenase-like C-terminal" evidence="2">
    <location>
        <begin position="179"/>
        <end position="313"/>
    </location>
</feature>
<dbReference type="CDD" id="cd05288">
    <property type="entry name" value="PGDH"/>
    <property type="match status" value="1"/>
</dbReference>
<dbReference type="OrthoDB" id="809632at2759"/>
<keyword evidence="5" id="KW-1185">Reference proteome</keyword>
<dbReference type="InterPro" id="IPR041694">
    <property type="entry name" value="ADH_N_2"/>
</dbReference>
<dbReference type="SUPFAM" id="SSF51735">
    <property type="entry name" value="NAD(P)-binding Rossmann-fold domains"/>
    <property type="match status" value="1"/>
</dbReference>
<feature type="domain" description="Oxidoreductase N-terminal" evidence="3">
    <location>
        <begin position="26"/>
        <end position="121"/>
    </location>
</feature>